<gene>
    <name evidence="1" type="ORF">JYE49_07150</name>
</gene>
<proteinExistence type="predicted"/>
<accession>A0AC61N0H5</accession>
<reference evidence="1" key="1">
    <citation type="submission" date="2021-01" db="EMBL/GenBank/DDBJ databases">
        <title>Complete genome sequence of Clostridiales bacterium R-7.</title>
        <authorList>
            <person name="Mahoney-Kurpe S.C."/>
            <person name="Palevich N."/>
            <person name="Koike S."/>
            <person name="Moon C.D."/>
            <person name="Attwood G.T."/>
        </authorList>
    </citation>
    <scope>NUCLEOTIDE SEQUENCE</scope>
    <source>
        <strain evidence="1">R-7</strain>
    </source>
</reference>
<organism evidence="1 2">
    <name type="scientific">Aristaeella hokkaidonensis</name>
    <dbReference type="NCBI Taxonomy" id="3046382"/>
    <lineage>
        <taxon>Bacteria</taxon>
        <taxon>Bacillati</taxon>
        <taxon>Bacillota</taxon>
        <taxon>Clostridia</taxon>
        <taxon>Eubacteriales</taxon>
        <taxon>Aristaeellaceae</taxon>
        <taxon>Aristaeella</taxon>
    </lineage>
</organism>
<dbReference type="EMBL" id="CP068393">
    <property type="protein sequence ID" value="QUC68458.1"/>
    <property type="molecule type" value="Genomic_DNA"/>
</dbReference>
<evidence type="ECO:0000313" key="2">
    <source>
        <dbReference type="Proteomes" id="UP000682782"/>
    </source>
</evidence>
<keyword evidence="2" id="KW-1185">Reference proteome</keyword>
<evidence type="ECO:0000313" key="1">
    <source>
        <dbReference type="EMBL" id="QUC68458.1"/>
    </source>
</evidence>
<sequence length="133" mass="14752">MKSRSRSNTLLIELLLVIFFFMCSAGILVQIFASAKLKSRTAHIINASMLEAENIAEDLYASDDPDAVLASYGFTARDGSWELQKDGYLLKVVPQSEETESGTLRSYEITGVQGEKTLITLPSTRFIPREVSQ</sequence>
<protein>
    <submittedName>
        <fullName evidence="1">Uncharacterized protein</fullName>
    </submittedName>
</protein>
<name>A0AC61N0H5_9FIRM</name>
<dbReference type="Proteomes" id="UP000682782">
    <property type="component" value="Chromosome"/>
</dbReference>